<comment type="caution">
    <text evidence="2">The sequence shown here is derived from an EMBL/GenBank/DDBJ whole genome shotgun (WGS) entry which is preliminary data.</text>
</comment>
<name>A0A8T2MRW8_9TELE</name>
<organism evidence="2 4">
    <name type="scientific">Albula glossodonta</name>
    <name type="common">roundjaw bonefish</name>
    <dbReference type="NCBI Taxonomy" id="121402"/>
    <lineage>
        <taxon>Eukaryota</taxon>
        <taxon>Metazoa</taxon>
        <taxon>Chordata</taxon>
        <taxon>Craniata</taxon>
        <taxon>Vertebrata</taxon>
        <taxon>Euteleostomi</taxon>
        <taxon>Actinopterygii</taxon>
        <taxon>Neopterygii</taxon>
        <taxon>Teleostei</taxon>
        <taxon>Albuliformes</taxon>
        <taxon>Albulidae</taxon>
        <taxon>Albula</taxon>
    </lineage>
</organism>
<evidence type="ECO:0000313" key="3">
    <source>
        <dbReference type="EMBL" id="KAG9332952.1"/>
    </source>
</evidence>
<evidence type="ECO:0000256" key="1">
    <source>
        <dbReference type="SAM" id="MobiDB-lite"/>
    </source>
</evidence>
<feature type="region of interest" description="Disordered" evidence="1">
    <location>
        <begin position="355"/>
        <end position="416"/>
    </location>
</feature>
<evidence type="ECO:0000313" key="4">
    <source>
        <dbReference type="Proteomes" id="UP000824540"/>
    </source>
</evidence>
<dbReference type="OrthoDB" id="6256972at2759"/>
<sequence>TIESSVCAPPLPVPDKAPPLPLPDKAPPLPVPDKAPPPPVPDKAPAPPVPDKAPPLPVPDKAPPPPTLDKAPPLPVPHKAPPTQAWQVTRQHAGLIEKQAQELGQGEGSTPRGRGTDAEPSIPWRSLREEIRRTNQQRSMAEQRRRLIEQRQQITQLLEEQRMLGQRTLAQRSTHRPPAKPRSTLPKAAAPKISLPPQSCPLISDPDERGNGAQAEGGGRAKEERGREEKGGEETKERASPGPSQSMAPETLPSLLDAGCSRLLGHAVALEMQAERFCRIQTLRRTLRALLDHVTQEKFAAWDREEQARQHWHTCVVRRCLWAWQRLPSLLREEQEREVRREQLRRRLLGGPGVCPLPEVLKPHPPQEAAPPPQEAAPPPAGSSPTPLQEAAPPPGVPRNSHSPVERLTITPQSDL</sequence>
<feature type="compositionally biased region" description="Basic and acidic residues" evidence="1">
    <location>
        <begin position="219"/>
        <end position="239"/>
    </location>
</feature>
<accession>A0A8T2MRW8</accession>
<reference evidence="2" key="1">
    <citation type="thesis" date="2021" institute="BYU ScholarsArchive" country="Provo, UT, USA">
        <title>Applications of and Algorithms for Genome Assembly and Genomic Analyses with an Emphasis on Marine Teleosts.</title>
        <authorList>
            <person name="Pickett B.D."/>
        </authorList>
    </citation>
    <scope>NUCLEOTIDE SEQUENCE</scope>
    <source>
        <strain evidence="2">HI-2016</strain>
    </source>
</reference>
<dbReference type="PANTHER" id="PTHR48125:SF10">
    <property type="entry name" value="OS12G0136300 PROTEIN"/>
    <property type="match status" value="1"/>
</dbReference>
<dbReference type="EMBL" id="JAFBMS010001931">
    <property type="protein sequence ID" value="KAG9328691.1"/>
    <property type="molecule type" value="Genomic_DNA"/>
</dbReference>
<feature type="compositionally biased region" description="Pro residues" evidence="1">
    <location>
        <begin position="9"/>
        <end position="80"/>
    </location>
</feature>
<protein>
    <submittedName>
        <fullName evidence="2">Uncharacterized protein</fullName>
    </submittedName>
</protein>
<feature type="region of interest" description="Disordered" evidence="1">
    <location>
        <begin position="168"/>
        <end position="252"/>
    </location>
</feature>
<dbReference type="Proteomes" id="UP000824540">
    <property type="component" value="Unassembled WGS sequence"/>
</dbReference>
<keyword evidence="4" id="KW-1185">Reference proteome</keyword>
<proteinExistence type="predicted"/>
<evidence type="ECO:0000313" key="2">
    <source>
        <dbReference type="EMBL" id="KAG9328691.1"/>
    </source>
</evidence>
<feature type="compositionally biased region" description="Pro residues" evidence="1">
    <location>
        <begin position="363"/>
        <end position="382"/>
    </location>
</feature>
<gene>
    <name evidence="2" type="ORF">JZ751_011460</name>
    <name evidence="3" type="ORF">JZ751_013981</name>
</gene>
<dbReference type="PANTHER" id="PTHR48125">
    <property type="entry name" value="LP07818P1"/>
    <property type="match status" value="1"/>
</dbReference>
<dbReference type="EMBL" id="JAFBMS010000226">
    <property type="protein sequence ID" value="KAG9332952.1"/>
    <property type="molecule type" value="Genomic_DNA"/>
</dbReference>
<feature type="non-terminal residue" evidence="2">
    <location>
        <position position="1"/>
    </location>
</feature>
<dbReference type="AlphaFoldDB" id="A0A8T2MRW8"/>
<feature type="region of interest" description="Disordered" evidence="1">
    <location>
        <begin position="1"/>
        <end position="145"/>
    </location>
</feature>
<dbReference type="PRINTS" id="PR01217">
    <property type="entry name" value="PRICHEXTENSN"/>
</dbReference>